<name>A0A0F9TIH7_9ZZZZ</name>
<dbReference type="InterPro" id="IPR036410">
    <property type="entry name" value="HSP_DnaJ_Cys-rich_dom_sf"/>
</dbReference>
<proteinExistence type="predicted"/>
<dbReference type="SUPFAM" id="SSF57938">
    <property type="entry name" value="DnaJ/Hsp40 cysteine-rich domain"/>
    <property type="match status" value="1"/>
</dbReference>
<dbReference type="EMBL" id="LAZR01000321">
    <property type="protein sequence ID" value="KKN74712.1"/>
    <property type="molecule type" value="Genomic_DNA"/>
</dbReference>
<accession>A0A0F9TIH7</accession>
<reference evidence="1" key="1">
    <citation type="journal article" date="2015" name="Nature">
        <title>Complex archaea that bridge the gap between prokaryotes and eukaryotes.</title>
        <authorList>
            <person name="Spang A."/>
            <person name="Saw J.H."/>
            <person name="Jorgensen S.L."/>
            <person name="Zaremba-Niedzwiedzka K."/>
            <person name="Martijn J."/>
            <person name="Lind A.E."/>
            <person name="van Eijk R."/>
            <person name="Schleper C."/>
            <person name="Guy L."/>
            <person name="Ettema T.J."/>
        </authorList>
    </citation>
    <scope>NUCLEOTIDE SEQUENCE</scope>
</reference>
<evidence type="ECO:0000313" key="1">
    <source>
        <dbReference type="EMBL" id="KKN74712.1"/>
    </source>
</evidence>
<protein>
    <submittedName>
        <fullName evidence="1">Uncharacterized protein</fullName>
    </submittedName>
</protein>
<comment type="caution">
    <text evidence="1">The sequence shown here is derived from an EMBL/GenBank/DDBJ whole genome shotgun (WGS) entry which is preliminary data.</text>
</comment>
<gene>
    <name evidence="1" type="ORF">LCGC14_0387540</name>
</gene>
<organism evidence="1">
    <name type="scientific">marine sediment metagenome</name>
    <dbReference type="NCBI Taxonomy" id="412755"/>
    <lineage>
        <taxon>unclassified sequences</taxon>
        <taxon>metagenomes</taxon>
        <taxon>ecological metagenomes</taxon>
    </lineage>
</organism>
<dbReference type="AlphaFoldDB" id="A0A0F9TIH7"/>
<sequence>MNIADLGRVETYRDAARQSTRVHFPLYSQLDYEIREGLRLFIRKNMAVPYGVTGVEEHLNGLLGELLSYLHSQGVVIKVVCDICGGSRVRPEDGYKCSDCDGEGYSGVESLI</sequence>